<sequence>MHGSAVGRAGRDGFSHAAYGGCRIGLC</sequence>
<evidence type="ECO:0000313" key="2">
    <source>
        <dbReference type="EMBL" id="SIT38229.1"/>
    </source>
</evidence>
<evidence type="ECO:0000256" key="1">
    <source>
        <dbReference type="SAM" id="MobiDB-lite"/>
    </source>
</evidence>
<dbReference type="EMBL" id="CYGY02000017">
    <property type="protein sequence ID" value="SIT38229.1"/>
    <property type="molecule type" value="Genomic_DNA"/>
</dbReference>
<comment type="caution">
    <text evidence="2">The sequence shown here is derived from an EMBL/GenBank/DDBJ whole genome shotgun (WGS) entry which is preliminary data.</text>
</comment>
<feature type="region of interest" description="Disordered" evidence="1">
    <location>
        <begin position="1"/>
        <end position="20"/>
    </location>
</feature>
<keyword evidence="3" id="KW-1185">Reference proteome</keyword>
<name>A0A1N7RT05_9BURK</name>
<gene>
    <name evidence="2" type="ORF">BN2476_170028</name>
</gene>
<reference evidence="2" key="1">
    <citation type="submission" date="2016-12" db="EMBL/GenBank/DDBJ databases">
        <authorList>
            <person name="Moulin L."/>
        </authorList>
    </citation>
    <scope>NUCLEOTIDE SEQUENCE [LARGE SCALE GENOMIC DNA]</scope>
    <source>
        <strain evidence="2">STM 7183</strain>
    </source>
</reference>
<accession>A0A1N7RT05</accession>
<dbReference type="AlphaFoldDB" id="A0A1N7RT05"/>
<evidence type="ECO:0000313" key="3">
    <source>
        <dbReference type="Proteomes" id="UP000195569"/>
    </source>
</evidence>
<proteinExistence type="predicted"/>
<organism evidence="2 3">
    <name type="scientific">Paraburkholderia piptadeniae</name>
    <dbReference type="NCBI Taxonomy" id="1701573"/>
    <lineage>
        <taxon>Bacteria</taxon>
        <taxon>Pseudomonadati</taxon>
        <taxon>Pseudomonadota</taxon>
        <taxon>Betaproteobacteria</taxon>
        <taxon>Burkholderiales</taxon>
        <taxon>Burkholderiaceae</taxon>
        <taxon>Paraburkholderia</taxon>
    </lineage>
</organism>
<protein>
    <submittedName>
        <fullName evidence="2">Uncharacterized protein</fullName>
    </submittedName>
</protein>
<dbReference type="Proteomes" id="UP000195569">
    <property type="component" value="Unassembled WGS sequence"/>
</dbReference>